<dbReference type="PROSITE" id="PS50853">
    <property type="entry name" value="FN3"/>
    <property type="match status" value="1"/>
</dbReference>
<evidence type="ECO:0000259" key="2">
    <source>
        <dbReference type="PROSITE" id="PS50853"/>
    </source>
</evidence>
<feature type="domain" description="PKD" evidence="1">
    <location>
        <begin position="146"/>
        <end position="211"/>
    </location>
</feature>
<dbReference type="InterPro" id="IPR003961">
    <property type="entry name" value="FN3_dom"/>
</dbReference>
<dbReference type="SUPFAM" id="SSF49299">
    <property type="entry name" value="PKD domain"/>
    <property type="match status" value="1"/>
</dbReference>
<dbReference type="InterPro" id="IPR035986">
    <property type="entry name" value="PKD_dom_sf"/>
</dbReference>
<dbReference type="AlphaFoldDB" id="A0A1V1NS84"/>
<organism evidence="3 4">
    <name type="scientific">Candidatus Magnetoglobus multicellularis str. Araruama</name>
    <dbReference type="NCBI Taxonomy" id="890399"/>
    <lineage>
        <taxon>Bacteria</taxon>
        <taxon>Pseudomonadati</taxon>
        <taxon>Thermodesulfobacteriota</taxon>
        <taxon>Desulfobacteria</taxon>
        <taxon>Desulfobacterales</taxon>
        <taxon>Desulfobacteraceae</taxon>
        <taxon>Candidatus Magnetoglobus</taxon>
    </lineage>
</organism>
<name>A0A1V1NS84_9BACT</name>
<dbReference type="Proteomes" id="UP000189670">
    <property type="component" value="Unassembled WGS sequence"/>
</dbReference>
<dbReference type="InterPro" id="IPR000601">
    <property type="entry name" value="PKD_dom"/>
</dbReference>
<dbReference type="InterPro" id="IPR022409">
    <property type="entry name" value="PKD/Chitinase_dom"/>
</dbReference>
<dbReference type="SMART" id="SM00089">
    <property type="entry name" value="PKD"/>
    <property type="match status" value="1"/>
</dbReference>
<reference evidence="4" key="1">
    <citation type="submission" date="2012-11" db="EMBL/GenBank/DDBJ databases">
        <authorList>
            <person name="Lucero-Rivera Y.E."/>
            <person name="Tovar-Ramirez D."/>
        </authorList>
    </citation>
    <scope>NUCLEOTIDE SEQUENCE [LARGE SCALE GENOMIC DNA]</scope>
    <source>
        <strain evidence="4">Araruama</strain>
    </source>
</reference>
<evidence type="ECO:0008006" key="5">
    <source>
        <dbReference type="Google" id="ProtNLM"/>
    </source>
</evidence>
<proteinExistence type="predicted"/>
<evidence type="ECO:0000313" key="4">
    <source>
        <dbReference type="Proteomes" id="UP000189670"/>
    </source>
</evidence>
<comment type="caution">
    <text evidence="3">The sequence shown here is derived from an EMBL/GenBank/DDBJ whole genome shotgun (WGS) entry which is preliminary data.</text>
</comment>
<evidence type="ECO:0000313" key="3">
    <source>
        <dbReference type="EMBL" id="ETR65418.1"/>
    </source>
</evidence>
<sequence length="277" mass="31148">MDDLFAYIEGIDRLNQRYIPSKVTLDNISNGINPKHINFSWSPSHCDAPCEVYYNLKIYQDGNIVFNLDDFEDSPLKRTSYPLQVDLNPNTTYSWAIYPTSQEGVSNLNVDWQTFTTGEDHSNSAPVAIFYVSPDHGYPSTIFYCNATYSYDLDDDPLKFEWNWGDGSGYSSPSSSPIASHQYTTYGKYNISLIVSDDKGASNTYSLPVTVLKMEAANQPPSVWFTSTEPSGTISYDNPIFKYDASDTDGSIVGYYRTLGSKSKLMVTHLMNPVFLK</sequence>
<dbReference type="Gene3D" id="2.60.40.10">
    <property type="entry name" value="Immunoglobulins"/>
    <property type="match status" value="1"/>
</dbReference>
<dbReference type="SUPFAM" id="SSF49265">
    <property type="entry name" value="Fibronectin type III"/>
    <property type="match status" value="1"/>
</dbReference>
<gene>
    <name evidence="3" type="ORF">OMM_06050</name>
</gene>
<feature type="domain" description="Fibronectin type-III" evidence="2">
    <location>
        <begin position="19"/>
        <end position="120"/>
    </location>
</feature>
<dbReference type="InterPro" id="IPR013783">
    <property type="entry name" value="Ig-like_fold"/>
</dbReference>
<dbReference type="EMBL" id="ATBP01002841">
    <property type="protein sequence ID" value="ETR65418.1"/>
    <property type="molecule type" value="Genomic_DNA"/>
</dbReference>
<protein>
    <recommendedName>
        <fullName evidence="5">PKD domain-containing protein</fullName>
    </recommendedName>
</protein>
<evidence type="ECO:0000259" key="1">
    <source>
        <dbReference type="PROSITE" id="PS50093"/>
    </source>
</evidence>
<dbReference type="CDD" id="cd00146">
    <property type="entry name" value="PKD"/>
    <property type="match status" value="1"/>
</dbReference>
<dbReference type="Pfam" id="PF18911">
    <property type="entry name" value="PKD_4"/>
    <property type="match status" value="1"/>
</dbReference>
<dbReference type="PROSITE" id="PS50093">
    <property type="entry name" value="PKD"/>
    <property type="match status" value="1"/>
</dbReference>
<accession>A0A1V1NS84</accession>
<dbReference type="InterPro" id="IPR036116">
    <property type="entry name" value="FN3_sf"/>
</dbReference>